<evidence type="ECO:0000313" key="3">
    <source>
        <dbReference type="Proteomes" id="UP000297777"/>
    </source>
</evidence>
<reference evidence="2 3" key="1">
    <citation type="submission" date="2017-12" db="EMBL/GenBank/DDBJ databases">
        <title>Comparative genomics of Botrytis spp.</title>
        <authorList>
            <person name="Valero-Jimenez C.A."/>
            <person name="Tapia P."/>
            <person name="Veloso J."/>
            <person name="Silva-Moreno E."/>
            <person name="Staats M."/>
            <person name="Valdes J.H."/>
            <person name="Van Kan J.A.L."/>
        </authorList>
    </citation>
    <scope>NUCLEOTIDE SEQUENCE [LARGE SCALE GENOMIC DNA]</scope>
    <source>
        <strain evidence="2 3">Bt9001</strain>
    </source>
</reference>
<feature type="region of interest" description="Disordered" evidence="1">
    <location>
        <begin position="342"/>
        <end position="400"/>
    </location>
</feature>
<name>A0A4Z1F1F2_9HELO</name>
<feature type="compositionally biased region" description="Basic and acidic residues" evidence="1">
    <location>
        <begin position="497"/>
        <end position="509"/>
    </location>
</feature>
<feature type="region of interest" description="Disordered" evidence="1">
    <location>
        <begin position="303"/>
        <end position="322"/>
    </location>
</feature>
<feature type="region of interest" description="Disordered" evidence="1">
    <location>
        <begin position="546"/>
        <end position="613"/>
    </location>
</feature>
<feature type="compositionally biased region" description="Basic and acidic residues" evidence="1">
    <location>
        <begin position="1"/>
        <end position="11"/>
    </location>
</feature>
<accession>A0A4Z1F1F2</accession>
<dbReference type="OrthoDB" id="3535741at2759"/>
<feature type="region of interest" description="Disordered" evidence="1">
    <location>
        <begin position="427"/>
        <end position="474"/>
    </location>
</feature>
<feature type="region of interest" description="Disordered" evidence="1">
    <location>
        <begin position="741"/>
        <end position="786"/>
    </location>
</feature>
<gene>
    <name evidence="2" type="ORF">BTUL_0010g00940</name>
</gene>
<organism evidence="2 3">
    <name type="scientific">Botrytis tulipae</name>
    <dbReference type="NCBI Taxonomy" id="87230"/>
    <lineage>
        <taxon>Eukaryota</taxon>
        <taxon>Fungi</taxon>
        <taxon>Dikarya</taxon>
        <taxon>Ascomycota</taxon>
        <taxon>Pezizomycotina</taxon>
        <taxon>Leotiomycetes</taxon>
        <taxon>Helotiales</taxon>
        <taxon>Sclerotiniaceae</taxon>
        <taxon>Botrytis</taxon>
    </lineage>
</organism>
<dbReference type="Proteomes" id="UP000297777">
    <property type="component" value="Unassembled WGS sequence"/>
</dbReference>
<feature type="compositionally biased region" description="Polar residues" evidence="1">
    <location>
        <begin position="239"/>
        <end position="257"/>
    </location>
</feature>
<feature type="compositionally biased region" description="Basic and acidic residues" evidence="1">
    <location>
        <begin position="19"/>
        <end position="33"/>
    </location>
</feature>
<feature type="compositionally biased region" description="Basic and acidic residues" evidence="1">
    <location>
        <begin position="459"/>
        <end position="474"/>
    </location>
</feature>
<evidence type="ECO:0000256" key="1">
    <source>
        <dbReference type="SAM" id="MobiDB-lite"/>
    </source>
</evidence>
<feature type="region of interest" description="Disordered" evidence="1">
    <location>
        <begin position="239"/>
        <end position="265"/>
    </location>
</feature>
<feature type="region of interest" description="Disordered" evidence="1">
    <location>
        <begin position="695"/>
        <end position="719"/>
    </location>
</feature>
<feature type="compositionally biased region" description="Basic and acidic residues" evidence="1">
    <location>
        <begin position="555"/>
        <end position="565"/>
    </location>
</feature>
<sequence>MSEFPDKDAMARSEQTFETMKEVDGKALNESKRSPGSMPEPAPATASTIIDAEMDLYTSLHDFDGATMFDGDWTGQLPEDIDQFNAIDPNLDLNAFPVTINEQHPILTSSASANEPSIEPNTADAPPADNPSHENFGSSQEQQVDFLNTSNETIKEEINSWYANAVATQTNSDGLPEQYVEGRVPEFNQEDQPILDSFGPAIADEISAKYPTQNGLNMAGSQSLQAPTAQDAVLQGSEQLGGTSHTNSFEDPTSSRVQFRDDPTTQDELDSLVEWTEKKYSTNSLNLDQYDETFLSAQRLLSSPMNHDGHTASNNPRSAFQSSIKIQESAPFVTVQRPEFRQNQAGAAQDRFEHNSSGGRGEYDEYSRVMQMQSGDDSTHARPPHRNPDPSHGNFDTAYAPNPYPCLQSFGNNSLGARIEMQRVGKDPAGMENRVDNTDSLAQRSGNGQRGKASQGSKKRADWETRPDAARPRVRMTEEEYHWLRPNEGPRDVFETQRRKVAEERLKDEADADALEKAGMPRPRPKQQKPFKGGIHIEVWEKDQLNNRRLAQGKTGRDLFSEKPKLRGKRKGRKMSESEPQPESKKQRLEQSDRFQPQSGNREMSGGIINGGYGSSMATEDEFNYGISSRPYYSANAMASQMNQGMTSSGPIHNSYINNHYGDYYGNNYGNNNYAGNHYTEPFLGDGLIGSGVAQNGALGSMPPSVGQGTRPESDGEHQTRAVYSHNQHPELFHGRLEQKATASHGRNSVPPPPYVESVQHSTDFPPHPPQRPTAPMYGMRTSGTKGVMNTANESSANGGNGVPPHLAGQNAQVPRPIYHPYQLGGLRSIPDSLIDPMVQSQAQFPIPSVVGAQTGEHTLNNYECDEKFDDFGTQERREH</sequence>
<feature type="compositionally biased region" description="Polar residues" evidence="1">
    <location>
        <begin position="438"/>
        <end position="456"/>
    </location>
</feature>
<protein>
    <submittedName>
        <fullName evidence="2">Uncharacterized protein</fullName>
    </submittedName>
</protein>
<feature type="compositionally biased region" description="Basic and acidic residues" evidence="1">
    <location>
        <begin position="574"/>
        <end position="593"/>
    </location>
</feature>
<proteinExistence type="predicted"/>
<feature type="region of interest" description="Disordered" evidence="1">
    <location>
        <begin position="497"/>
        <end position="532"/>
    </location>
</feature>
<feature type="region of interest" description="Disordered" evidence="1">
    <location>
        <begin position="111"/>
        <end position="142"/>
    </location>
</feature>
<comment type="caution">
    <text evidence="2">The sequence shown here is derived from an EMBL/GenBank/DDBJ whole genome shotgun (WGS) entry which is preliminary data.</text>
</comment>
<dbReference type="AlphaFoldDB" id="A0A4Z1F1F2"/>
<keyword evidence="3" id="KW-1185">Reference proteome</keyword>
<feature type="compositionally biased region" description="Polar residues" evidence="1">
    <location>
        <begin position="133"/>
        <end position="142"/>
    </location>
</feature>
<feature type="region of interest" description="Disordered" evidence="1">
    <location>
        <begin position="1"/>
        <end position="46"/>
    </location>
</feature>
<dbReference type="EMBL" id="PQXH01000010">
    <property type="protein sequence ID" value="TGO18424.1"/>
    <property type="molecule type" value="Genomic_DNA"/>
</dbReference>
<evidence type="ECO:0000313" key="2">
    <source>
        <dbReference type="EMBL" id="TGO18424.1"/>
    </source>
</evidence>